<name>A0ABR8N2R6_9BACL</name>
<accession>A0ABR8N2R6</accession>
<dbReference type="InterPro" id="IPR037523">
    <property type="entry name" value="VOC_core"/>
</dbReference>
<protein>
    <submittedName>
        <fullName evidence="2">VOC family protein</fullName>
    </submittedName>
</protein>
<proteinExistence type="predicted"/>
<organism evidence="2 3">
    <name type="scientific">Paenibacillus terricola</name>
    <dbReference type="NCBI Taxonomy" id="2763503"/>
    <lineage>
        <taxon>Bacteria</taxon>
        <taxon>Bacillati</taxon>
        <taxon>Bacillota</taxon>
        <taxon>Bacilli</taxon>
        <taxon>Bacillales</taxon>
        <taxon>Paenibacillaceae</taxon>
        <taxon>Paenibacillus</taxon>
    </lineage>
</organism>
<reference evidence="2 3" key="1">
    <citation type="submission" date="2020-09" db="EMBL/GenBank/DDBJ databases">
        <title>Paenibacillus sp. strain PR3 16S rRNA gene Genome sequencing and assembly.</title>
        <authorList>
            <person name="Kim J."/>
        </authorList>
    </citation>
    <scope>NUCLEOTIDE SEQUENCE [LARGE SCALE GENOMIC DNA]</scope>
    <source>
        <strain evidence="2 3">PR3</strain>
    </source>
</reference>
<keyword evidence="3" id="KW-1185">Reference proteome</keyword>
<dbReference type="PROSITE" id="PS51819">
    <property type="entry name" value="VOC"/>
    <property type="match status" value="1"/>
</dbReference>
<evidence type="ECO:0000313" key="3">
    <source>
        <dbReference type="Proteomes" id="UP000609346"/>
    </source>
</evidence>
<dbReference type="Gene3D" id="3.10.180.10">
    <property type="entry name" value="2,3-Dihydroxybiphenyl 1,2-Dioxygenase, domain 1"/>
    <property type="match status" value="1"/>
</dbReference>
<dbReference type="CDD" id="cd06587">
    <property type="entry name" value="VOC"/>
    <property type="match status" value="1"/>
</dbReference>
<evidence type="ECO:0000259" key="1">
    <source>
        <dbReference type="PROSITE" id="PS51819"/>
    </source>
</evidence>
<sequence>MAEITTGSNHELEQPDILNEIQGVVVAYLPAYQLEESAAWYEQFVGYQVTHRGDVFTLEREGYLKLILVEIGSTSHPIQFERGDNSNTVLMIGSSNIDRYRSYLAQQGVDVTELIDRGVCGRSFQMKDPAGNRIVVDG</sequence>
<feature type="domain" description="VOC" evidence="1">
    <location>
        <begin position="20"/>
        <end position="138"/>
    </location>
</feature>
<dbReference type="RefSeq" id="WP_191206771.1">
    <property type="nucleotide sequence ID" value="NZ_JACXZA010000009.1"/>
</dbReference>
<comment type="caution">
    <text evidence="2">The sequence shown here is derived from an EMBL/GenBank/DDBJ whole genome shotgun (WGS) entry which is preliminary data.</text>
</comment>
<dbReference type="InterPro" id="IPR029068">
    <property type="entry name" value="Glyas_Bleomycin-R_OHBP_Dase"/>
</dbReference>
<dbReference type="Proteomes" id="UP000609346">
    <property type="component" value="Unassembled WGS sequence"/>
</dbReference>
<dbReference type="EMBL" id="JACXZA010000009">
    <property type="protein sequence ID" value="MBD3922467.1"/>
    <property type="molecule type" value="Genomic_DNA"/>
</dbReference>
<evidence type="ECO:0000313" key="2">
    <source>
        <dbReference type="EMBL" id="MBD3922467.1"/>
    </source>
</evidence>
<gene>
    <name evidence="2" type="ORF">H8B09_27185</name>
</gene>
<dbReference type="InterPro" id="IPR004360">
    <property type="entry name" value="Glyas_Fos-R_dOase_dom"/>
</dbReference>
<dbReference type="Pfam" id="PF00903">
    <property type="entry name" value="Glyoxalase"/>
    <property type="match status" value="1"/>
</dbReference>
<dbReference type="SUPFAM" id="SSF54593">
    <property type="entry name" value="Glyoxalase/Bleomycin resistance protein/Dihydroxybiphenyl dioxygenase"/>
    <property type="match status" value="1"/>
</dbReference>